<comment type="caution">
    <text evidence="6">The sequence shown here is derived from an EMBL/GenBank/DDBJ whole genome shotgun (WGS) entry which is preliminary data.</text>
</comment>
<dbReference type="GO" id="GO:0000976">
    <property type="term" value="F:transcription cis-regulatory region binding"/>
    <property type="evidence" value="ECO:0007669"/>
    <property type="project" value="TreeGrafter"/>
</dbReference>
<dbReference type="PROSITE" id="PS50932">
    <property type="entry name" value="HTH_LACI_2"/>
    <property type="match status" value="1"/>
</dbReference>
<dbReference type="Proteomes" id="UP000246352">
    <property type="component" value="Unassembled WGS sequence"/>
</dbReference>
<dbReference type="InterPro" id="IPR000843">
    <property type="entry name" value="HTH_LacI"/>
</dbReference>
<accession>A0A317PMD9</accession>
<dbReference type="InterPro" id="IPR028082">
    <property type="entry name" value="Peripla_BP_I"/>
</dbReference>
<evidence type="ECO:0000256" key="3">
    <source>
        <dbReference type="ARBA" id="ARBA00023163"/>
    </source>
</evidence>
<evidence type="ECO:0000256" key="2">
    <source>
        <dbReference type="ARBA" id="ARBA00023125"/>
    </source>
</evidence>
<dbReference type="CDD" id="cd06278">
    <property type="entry name" value="PBP1_LacI-like"/>
    <property type="match status" value="1"/>
</dbReference>
<protein>
    <submittedName>
        <fullName evidence="6">LacI family transcriptional regulator</fullName>
    </submittedName>
</protein>
<dbReference type="SUPFAM" id="SSF53822">
    <property type="entry name" value="Periplasmic binding protein-like I"/>
    <property type="match status" value="1"/>
</dbReference>
<dbReference type="InterPro" id="IPR010982">
    <property type="entry name" value="Lambda_DNA-bd_dom_sf"/>
</dbReference>
<organism evidence="6 7">
    <name type="scientific">Hoeflea marina</name>
    <dbReference type="NCBI Taxonomy" id="274592"/>
    <lineage>
        <taxon>Bacteria</taxon>
        <taxon>Pseudomonadati</taxon>
        <taxon>Pseudomonadota</taxon>
        <taxon>Alphaproteobacteria</taxon>
        <taxon>Hyphomicrobiales</taxon>
        <taxon>Rhizobiaceae</taxon>
        <taxon>Hoeflea</taxon>
    </lineage>
</organism>
<dbReference type="SUPFAM" id="SSF47413">
    <property type="entry name" value="lambda repressor-like DNA-binding domains"/>
    <property type="match status" value="1"/>
</dbReference>
<evidence type="ECO:0000256" key="1">
    <source>
        <dbReference type="ARBA" id="ARBA00023015"/>
    </source>
</evidence>
<dbReference type="PANTHER" id="PTHR30146">
    <property type="entry name" value="LACI-RELATED TRANSCRIPTIONAL REPRESSOR"/>
    <property type="match status" value="1"/>
</dbReference>
<dbReference type="Gene3D" id="1.10.260.40">
    <property type="entry name" value="lambda repressor-like DNA-binding domains"/>
    <property type="match status" value="1"/>
</dbReference>
<dbReference type="AlphaFoldDB" id="A0A317PMD9"/>
<evidence type="ECO:0000259" key="5">
    <source>
        <dbReference type="PROSITE" id="PS50932"/>
    </source>
</evidence>
<dbReference type="GO" id="GO:0003700">
    <property type="term" value="F:DNA-binding transcription factor activity"/>
    <property type="evidence" value="ECO:0007669"/>
    <property type="project" value="TreeGrafter"/>
</dbReference>
<keyword evidence="3" id="KW-0804">Transcription</keyword>
<dbReference type="CDD" id="cd01392">
    <property type="entry name" value="HTH_LacI"/>
    <property type="match status" value="1"/>
</dbReference>
<dbReference type="EMBL" id="QGTR01000002">
    <property type="protein sequence ID" value="PWW01926.1"/>
    <property type="molecule type" value="Genomic_DNA"/>
</dbReference>
<name>A0A317PMD9_9HYPH</name>
<dbReference type="Pfam" id="PF13377">
    <property type="entry name" value="Peripla_BP_3"/>
    <property type="match status" value="1"/>
</dbReference>
<reference evidence="6 7" key="1">
    <citation type="submission" date="2018-05" db="EMBL/GenBank/DDBJ databases">
        <title>Genomic Encyclopedia of Type Strains, Phase IV (KMG-IV): sequencing the most valuable type-strain genomes for metagenomic binning, comparative biology and taxonomic classification.</title>
        <authorList>
            <person name="Goeker M."/>
        </authorList>
    </citation>
    <scope>NUCLEOTIDE SEQUENCE [LARGE SCALE GENOMIC DNA]</scope>
    <source>
        <strain evidence="6 7">DSM 16791</strain>
    </source>
</reference>
<keyword evidence="7" id="KW-1185">Reference proteome</keyword>
<sequence length="362" mass="39496">MSEMDVNDKGRRSASSADVAALAGVSRATVSRCFTDGTSVKGDTRQRVLAAARTLGYEPNLLARMLNKQESNIVAVLTSDFANPFQPALMEALTSGMRAEQLTPLLLKGTSPMESADELIQLALSYRVAAIVVTVLNASQRMIERCFEAHVPLIFLNRVAEDTPATSVCLNSRSGARRVAEIFVESGTTRIGMISGNTGSWTNSMRRGGFRERLDELGHDLLGHIQGDFSYQSGHKAALQLMADFPRLDAIYACNDAMAFGAMDAIRFVRGARVPDDISVVGFDDVPVAAWGAYRLTTIHQPVAQMVEQTIQILKRPDRGLGLSEQVFLYDGHLVQRDTTRPVTLREGESDETTDPAKTDAR</sequence>
<dbReference type="PANTHER" id="PTHR30146:SF109">
    <property type="entry name" value="HTH-TYPE TRANSCRIPTIONAL REGULATOR GALS"/>
    <property type="match status" value="1"/>
</dbReference>
<dbReference type="Pfam" id="PF00356">
    <property type="entry name" value="LacI"/>
    <property type="match status" value="1"/>
</dbReference>
<keyword evidence="1" id="KW-0805">Transcription regulation</keyword>
<feature type="region of interest" description="Disordered" evidence="4">
    <location>
        <begin position="340"/>
        <end position="362"/>
    </location>
</feature>
<dbReference type="OrthoDB" id="9772505at2"/>
<proteinExistence type="predicted"/>
<evidence type="ECO:0000256" key="4">
    <source>
        <dbReference type="SAM" id="MobiDB-lite"/>
    </source>
</evidence>
<dbReference type="InterPro" id="IPR046335">
    <property type="entry name" value="LacI/GalR-like_sensor"/>
</dbReference>
<gene>
    <name evidence="6" type="ORF">DFR52_102591</name>
</gene>
<dbReference type="RefSeq" id="WP_158284917.1">
    <property type="nucleotide sequence ID" value="NZ_QGTR01000002.1"/>
</dbReference>
<keyword evidence="2" id="KW-0238">DNA-binding</keyword>
<dbReference type="SMART" id="SM00354">
    <property type="entry name" value="HTH_LACI"/>
    <property type="match status" value="1"/>
</dbReference>
<feature type="domain" description="HTH lacI-type" evidence="5">
    <location>
        <begin position="14"/>
        <end position="68"/>
    </location>
</feature>
<dbReference type="Gene3D" id="3.40.50.2300">
    <property type="match status" value="2"/>
</dbReference>
<evidence type="ECO:0000313" key="6">
    <source>
        <dbReference type="EMBL" id="PWW01926.1"/>
    </source>
</evidence>
<evidence type="ECO:0000313" key="7">
    <source>
        <dbReference type="Proteomes" id="UP000246352"/>
    </source>
</evidence>